<feature type="compositionally biased region" description="Low complexity" evidence="3">
    <location>
        <begin position="97"/>
        <end position="132"/>
    </location>
</feature>
<reference evidence="7 8" key="1">
    <citation type="submission" date="2018-11" db="EMBL/GenBank/DDBJ databases">
        <title>Genomes From Bacteria Associated with the Canine Oral Cavity: a Test Case for Automated Genome-Based Taxonomic Assignment.</title>
        <authorList>
            <person name="Coil D.A."/>
            <person name="Jospin G."/>
            <person name="Darling A.E."/>
            <person name="Wallis C."/>
            <person name="Davis I.J."/>
            <person name="Harris S."/>
            <person name="Eisen J.A."/>
            <person name="Holcombe L.J."/>
            <person name="O'Flynn C."/>
        </authorList>
    </citation>
    <scope>NUCLEOTIDE SEQUENCE [LARGE SCALE GENOMIC DNA]</scope>
    <source>
        <strain evidence="7 8">OH770</strain>
    </source>
</reference>
<sequence>MRPVTKRALVTSVVTALLATASILPGNAAMASDVMPTADNAETVSSEPTVGAQTSPDSAEAAAGDPVAPQDVPQEGGAAEGQPEASEPSEAAGSQTEGTQGNAAQGEGAQGEATPNTPAANDAADAPEGAAEVSEPEKTNYEVHLGFANWDFRRSFREYVGSENEDRTSVRELSEGKNLVWYPKQGQNIDVKNPTTLKFGGEVHWLKYGGVLDVKISNPTIDFTNKKLLVDAATKGTLAGGGAKTFTQQALLDLQDLTWEMRDGYLVIASHKPRITQMSKELVGFYHGEVGDPFVATIQLYGTNAKAPEPVLWKIFPDLYKDPGNKPLVDPNEAIVDVNVPDPTLAHCIRWELDLKDSTPITNKVIQTLQSMQCIGINKTDEQKIRSLQGLEGAKNLASIKFSHNAIVDLAPLAGLNKLHTVELDNNAITDLSPLADLTKLETLRVSNNAITTIPNFKKLENLGTIEAANNKIKDIAGLPVGSENLRILNFANNRIEDISPLGENFHTRELYLNDNRISDVTPLKRMRAMQKINVANNFITDPSTFATWPAASQEWFTSLHVSGNRFSDWTGLESLGSKLKDKPAAGQEAQAMNPRTLEETLAADKKADEPQTPAPPQADAGKKYTADLNWGIRKSFLDYVTGPIAHGKVEVSEGATGRFVFPLADGATLAHGNFTGAEFKGKVRFLGHGGLLDLTIANPAIVREGQAWKLMADVASRPFAMPGARPGSSLRAAASSTDAPAPARVHLANLGGMNLAHTSTGATVSFSSVELTEQGAQAFGGFYKAGNRALDALTVSLRAADAPKDTPKDQQPKTEDPKENPKGEQPKTEDPKENPKGEQPKDNSSADTTPQKFSPTLTWGVREQFRSYLKGLAKGSWTLSEGATGEFNFPSPKGVGVDLANYAGSRFAGKVHFTGHHGLLDITIANPEIVRSGNTWTLVADVASRPYDAKDMALLGNPEALKKAAEGKAAPQLRRVTLATLSAPVVKGTGKDATITFAKLTLTKEGSVAFGGFYAEGASDFDPITISAGAPVETPKTGDGSTDNNATDDSTKDGPKKNEDPTTKQPNANGGTPDVKKQKKECAVDPHRKRITSGSLSWGVRSSFTTYVRGSIAKGGWNLNGVTWDGSTFNFPVSGGLYNTSTGSGTIYYSGTVQFYGHNGILDLTMSNPAVQINGNSGTLYMTVSGSDTSGNKFNLGRVAFASLGFNGVSASDSGLSFDGASVTLTDTGAKAFAGFYAAGTALDPMSSSASLAPATACDPETGELIEYDAFGDVTAGGAGRGLASTGTEAQALVWMSLMVLALGAAAVGMSGRGVRARQHH</sequence>
<feature type="compositionally biased region" description="Basic and acidic residues" evidence="3">
    <location>
        <begin position="1075"/>
        <end position="1087"/>
    </location>
</feature>
<dbReference type="InterPro" id="IPR032675">
    <property type="entry name" value="LRR_dom_sf"/>
</dbReference>
<evidence type="ECO:0000256" key="4">
    <source>
        <dbReference type="SAM" id="Phobius"/>
    </source>
</evidence>
<keyword evidence="5" id="KW-0732">Signal</keyword>
<dbReference type="Pfam" id="PF12799">
    <property type="entry name" value="LRR_4"/>
    <property type="match status" value="1"/>
</dbReference>
<keyword evidence="4" id="KW-0812">Transmembrane</keyword>
<dbReference type="RefSeq" id="WP_124872247.1">
    <property type="nucleotide sequence ID" value="NZ_RQZF01000014.1"/>
</dbReference>
<feature type="compositionally biased region" description="Polar residues" evidence="3">
    <location>
        <begin position="40"/>
        <end position="57"/>
    </location>
</feature>
<dbReference type="Proteomes" id="UP000280444">
    <property type="component" value="Unassembled WGS sequence"/>
</dbReference>
<dbReference type="PROSITE" id="PS51450">
    <property type="entry name" value="LRR"/>
    <property type="match status" value="4"/>
</dbReference>
<feature type="region of interest" description="Disordered" evidence="3">
    <location>
        <begin position="799"/>
        <end position="858"/>
    </location>
</feature>
<feature type="compositionally biased region" description="Basic and acidic residues" evidence="3">
    <location>
        <begin position="802"/>
        <end position="842"/>
    </location>
</feature>
<keyword evidence="4" id="KW-1133">Transmembrane helix</keyword>
<dbReference type="Gene3D" id="3.80.10.10">
    <property type="entry name" value="Ribonuclease Inhibitor"/>
    <property type="match status" value="1"/>
</dbReference>
<dbReference type="InterPro" id="IPR050836">
    <property type="entry name" value="SDS22/Internalin_LRR"/>
</dbReference>
<dbReference type="SUPFAM" id="SSF52058">
    <property type="entry name" value="L domain-like"/>
    <property type="match status" value="1"/>
</dbReference>
<feature type="compositionally biased region" description="Polar residues" evidence="3">
    <location>
        <begin position="843"/>
        <end position="858"/>
    </location>
</feature>
<feature type="region of interest" description="Disordered" evidence="3">
    <location>
        <begin position="40"/>
        <end position="138"/>
    </location>
</feature>
<feature type="domain" description="Htaa" evidence="6">
    <location>
        <begin position="148"/>
        <end position="287"/>
    </location>
</feature>
<dbReference type="InterPro" id="IPR001611">
    <property type="entry name" value="Leu-rich_rpt"/>
</dbReference>
<feature type="domain" description="Htaa" evidence="6">
    <location>
        <begin position="857"/>
        <end position="1028"/>
    </location>
</feature>
<keyword evidence="2" id="KW-0677">Repeat</keyword>
<evidence type="ECO:0000256" key="3">
    <source>
        <dbReference type="SAM" id="MobiDB-lite"/>
    </source>
</evidence>
<dbReference type="InterPro" id="IPR025875">
    <property type="entry name" value="Leu-rich_rpt_4"/>
</dbReference>
<feature type="compositionally biased region" description="Basic and acidic residues" evidence="3">
    <location>
        <begin position="1050"/>
        <end position="1063"/>
    </location>
</feature>
<protein>
    <recommendedName>
        <fullName evidence="6">Htaa domain-containing protein</fullName>
    </recommendedName>
</protein>
<dbReference type="InterPro" id="IPR007331">
    <property type="entry name" value="Htaa"/>
</dbReference>
<feature type="transmembrane region" description="Helical" evidence="4">
    <location>
        <begin position="1293"/>
        <end position="1313"/>
    </location>
</feature>
<evidence type="ECO:0000313" key="8">
    <source>
        <dbReference type="Proteomes" id="UP000280444"/>
    </source>
</evidence>
<name>A0A3P1SBS7_9ACTO</name>
<evidence type="ECO:0000256" key="1">
    <source>
        <dbReference type="ARBA" id="ARBA00022614"/>
    </source>
</evidence>
<keyword evidence="4" id="KW-0472">Membrane</keyword>
<evidence type="ECO:0000313" key="7">
    <source>
        <dbReference type="EMBL" id="RRC94509.1"/>
    </source>
</evidence>
<evidence type="ECO:0000259" key="6">
    <source>
        <dbReference type="Pfam" id="PF04213"/>
    </source>
</evidence>
<accession>A0A3P1SBS7</accession>
<gene>
    <name evidence="7" type="ORF">EII11_09825</name>
</gene>
<proteinExistence type="predicted"/>
<feature type="chain" id="PRO_5018261733" description="Htaa domain-containing protein" evidence="5">
    <location>
        <begin position="32"/>
        <end position="1322"/>
    </location>
</feature>
<dbReference type="PANTHER" id="PTHR46652:SF3">
    <property type="entry name" value="LEUCINE-RICH REPEAT-CONTAINING PROTEIN 9"/>
    <property type="match status" value="1"/>
</dbReference>
<evidence type="ECO:0000256" key="2">
    <source>
        <dbReference type="ARBA" id="ARBA00022737"/>
    </source>
</evidence>
<feature type="signal peptide" evidence="5">
    <location>
        <begin position="1"/>
        <end position="31"/>
    </location>
</feature>
<evidence type="ECO:0000256" key="5">
    <source>
        <dbReference type="SAM" id="SignalP"/>
    </source>
</evidence>
<feature type="compositionally biased region" description="Polar residues" evidence="3">
    <location>
        <begin position="1040"/>
        <end position="1049"/>
    </location>
</feature>
<dbReference type="PANTHER" id="PTHR46652">
    <property type="entry name" value="LEUCINE-RICH REPEAT AND IQ DOMAIN-CONTAINING PROTEIN 1-RELATED"/>
    <property type="match status" value="1"/>
</dbReference>
<dbReference type="OrthoDB" id="7210788at2"/>
<dbReference type="Pfam" id="PF04213">
    <property type="entry name" value="HtaA"/>
    <property type="match status" value="4"/>
</dbReference>
<feature type="domain" description="Htaa" evidence="6">
    <location>
        <begin position="1094"/>
        <end position="1249"/>
    </location>
</feature>
<comment type="caution">
    <text evidence="7">The sequence shown here is derived from an EMBL/GenBank/DDBJ whole genome shotgun (WGS) entry which is preliminary data.</text>
</comment>
<feature type="region of interest" description="Disordered" evidence="3">
    <location>
        <begin position="1027"/>
        <end position="1089"/>
    </location>
</feature>
<keyword evidence="1" id="KW-0433">Leucine-rich repeat</keyword>
<organism evidence="7 8">
    <name type="scientific">Schaalia canis</name>
    <dbReference type="NCBI Taxonomy" id="100469"/>
    <lineage>
        <taxon>Bacteria</taxon>
        <taxon>Bacillati</taxon>
        <taxon>Actinomycetota</taxon>
        <taxon>Actinomycetes</taxon>
        <taxon>Actinomycetales</taxon>
        <taxon>Actinomycetaceae</taxon>
        <taxon>Schaalia</taxon>
    </lineage>
</organism>
<feature type="domain" description="Htaa" evidence="6">
    <location>
        <begin position="627"/>
        <end position="797"/>
    </location>
</feature>
<keyword evidence="8" id="KW-1185">Reference proteome</keyword>
<dbReference type="SMART" id="SM00365">
    <property type="entry name" value="LRR_SD22"/>
    <property type="match status" value="4"/>
</dbReference>
<dbReference type="EMBL" id="RQZF01000014">
    <property type="protein sequence ID" value="RRC94509.1"/>
    <property type="molecule type" value="Genomic_DNA"/>
</dbReference>